<keyword evidence="1" id="KW-0378">Hydrolase</keyword>
<evidence type="ECO:0000256" key="1">
    <source>
        <dbReference type="ARBA" id="ARBA00022801"/>
    </source>
</evidence>
<dbReference type="InterPro" id="IPR051540">
    <property type="entry name" value="S-2-haloacid_dehalogenase"/>
</dbReference>
<dbReference type="InterPro" id="IPR023214">
    <property type="entry name" value="HAD_sf"/>
</dbReference>
<keyword evidence="3" id="KW-1185">Reference proteome</keyword>
<name>A0ABQ3NC78_9BACI</name>
<comment type="caution">
    <text evidence="2">The sequence shown here is derived from an EMBL/GenBank/DDBJ whole genome shotgun (WGS) entry which is preliminary data.</text>
</comment>
<dbReference type="PANTHER" id="PTHR43316:SF8">
    <property type="entry name" value="HAD FAMILY HYDROLASE"/>
    <property type="match status" value="1"/>
</dbReference>
<dbReference type="Proteomes" id="UP000637074">
    <property type="component" value="Unassembled WGS sequence"/>
</dbReference>
<dbReference type="EMBL" id="BNDS01000044">
    <property type="protein sequence ID" value="GHI01497.1"/>
    <property type="molecule type" value="Genomic_DNA"/>
</dbReference>
<gene>
    <name evidence="2" type="ORF">AM1BK_50390</name>
</gene>
<reference evidence="2 3" key="1">
    <citation type="journal article" date="2022" name="Int. J. Syst. Evol. Microbiol.">
        <title>Neobacillus kokaensis sp. nov., isolated from soil.</title>
        <authorList>
            <person name="Yuki K."/>
            <person name="Matsubara H."/>
            <person name="Yamaguchi S."/>
        </authorList>
    </citation>
    <scope>NUCLEOTIDE SEQUENCE [LARGE SCALE GENOMIC DNA]</scope>
    <source>
        <strain evidence="2 3">LOB 377</strain>
    </source>
</reference>
<accession>A0ABQ3NC78</accession>
<dbReference type="SUPFAM" id="SSF56784">
    <property type="entry name" value="HAD-like"/>
    <property type="match status" value="1"/>
</dbReference>
<dbReference type="Gene3D" id="3.40.50.1000">
    <property type="entry name" value="HAD superfamily/HAD-like"/>
    <property type="match status" value="1"/>
</dbReference>
<dbReference type="Gene3D" id="1.10.150.520">
    <property type="match status" value="1"/>
</dbReference>
<sequence length="178" mass="21267">MYQQTLILDLDDTLIHCNKYFKQSRNEFVRRMKEWFRSISVKEIKQKQLEIDLKSIEKHGLHSSRYPDSLVATYLYFCKELKKGLKVSEMEQVRKIGEQVFEIEVEPFPDMYEVLDKLKEDGHQMYLFTGGDYQNQSRKINQLKLEPYFKKGVFIFEHKNKKALKKVLRNIGSDITST</sequence>
<dbReference type="Pfam" id="PF00702">
    <property type="entry name" value="Hydrolase"/>
    <property type="match status" value="1"/>
</dbReference>
<proteinExistence type="predicted"/>
<evidence type="ECO:0000313" key="3">
    <source>
        <dbReference type="Proteomes" id="UP000637074"/>
    </source>
</evidence>
<dbReference type="RefSeq" id="WP_223282887.1">
    <property type="nucleotide sequence ID" value="NZ_BNDS01000044.1"/>
</dbReference>
<evidence type="ECO:0000313" key="2">
    <source>
        <dbReference type="EMBL" id="GHI01497.1"/>
    </source>
</evidence>
<protein>
    <recommendedName>
        <fullName evidence="4">HAD family hydrolase</fullName>
    </recommendedName>
</protein>
<dbReference type="InterPro" id="IPR036412">
    <property type="entry name" value="HAD-like_sf"/>
</dbReference>
<dbReference type="PANTHER" id="PTHR43316">
    <property type="entry name" value="HYDROLASE, HALOACID DELAHOGENASE-RELATED"/>
    <property type="match status" value="1"/>
</dbReference>
<evidence type="ECO:0008006" key="4">
    <source>
        <dbReference type="Google" id="ProtNLM"/>
    </source>
</evidence>
<organism evidence="2 3">
    <name type="scientific">Neobacillus kokaensis</name>
    <dbReference type="NCBI Taxonomy" id="2759023"/>
    <lineage>
        <taxon>Bacteria</taxon>
        <taxon>Bacillati</taxon>
        <taxon>Bacillota</taxon>
        <taxon>Bacilli</taxon>
        <taxon>Bacillales</taxon>
        <taxon>Bacillaceae</taxon>
        <taxon>Neobacillus</taxon>
    </lineage>
</organism>